<reference evidence="1" key="1">
    <citation type="submission" date="2017-07" db="EMBL/GenBank/DDBJ databases">
        <title>Taro Niue Genome Assembly and Annotation.</title>
        <authorList>
            <person name="Atibalentja N."/>
            <person name="Keating K."/>
            <person name="Fields C.J."/>
        </authorList>
    </citation>
    <scope>NUCLEOTIDE SEQUENCE</scope>
    <source>
        <strain evidence="1">Niue_2</strain>
        <tissue evidence="1">Leaf</tissue>
    </source>
</reference>
<dbReference type="Proteomes" id="UP000652761">
    <property type="component" value="Unassembled WGS sequence"/>
</dbReference>
<dbReference type="EMBL" id="NMUH01000086">
    <property type="protein sequence ID" value="MQL71025.1"/>
    <property type="molecule type" value="Genomic_DNA"/>
</dbReference>
<name>A0A843TJ22_COLES</name>
<feature type="non-terminal residue" evidence="1">
    <location>
        <position position="91"/>
    </location>
</feature>
<comment type="caution">
    <text evidence="1">The sequence shown here is derived from an EMBL/GenBank/DDBJ whole genome shotgun (WGS) entry which is preliminary data.</text>
</comment>
<sequence length="91" mass="10647">TQASVGSKTSLINKLRCLAAKHYKWNHDIDCARQEMIGEHRCDCIQEKHQDISAKDQEKHFKWSCVDSQEVPCRQIDHPEQNKLLEAQMEQ</sequence>
<proteinExistence type="predicted"/>
<protein>
    <submittedName>
        <fullName evidence="1">Uncharacterized protein</fullName>
    </submittedName>
</protein>
<dbReference type="AlphaFoldDB" id="A0A843TJ22"/>
<organism evidence="1 2">
    <name type="scientific">Colocasia esculenta</name>
    <name type="common">Wild taro</name>
    <name type="synonym">Arum esculentum</name>
    <dbReference type="NCBI Taxonomy" id="4460"/>
    <lineage>
        <taxon>Eukaryota</taxon>
        <taxon>Viridiplantae</taxon>
        <taxon>Streptophyta</taxon>
        <taxon>Embryophyta</taxon>
        <taxon>Tracheophyta</taxon>
        <taxon>Spermatophyta</taxon>
        <taxon>Magnoliopsida</taxon>
        <taxon>Liliopsida</taxon>
        <taxon>Araceae</taxon>
        <taxon>Aroideae</taxon>
        <taxon>Colocasieae</taxon>
        <taxon>Colocasia</taxon>
    </lineage>
</organism>
<evidence type="ECO:0000313" key="1">
    <source>
        <dbReference type="EMBL" id="MQL71025.1"/>
    </source>
</evidence>
<evidence type="ECO:0000313" key="2">
    <source>
        <dbReference type="Proteomes" id="UP000652761"/>
    </source>
</evidence>
<accession>A0A843TJ22</accession>
<gene>
    <name evidence="1" type="ORF">Taro_003347</name>
</gene>
<keyword evidence="2" id="KW-1185">Reference proteome</keyword>